<keyword evidence="2" id="KW-1185">Reference proteome</keyword>
<evidence type="ECO:0000313" key="1">
    <source>
        <dbReference type="EMBL" id="OLU39904.1"/>
    </source>
</evidence>
<sequence length="108" mass="12532">MSNEEVRMKMYKIGVETRNARQKMIRTLELAGQGRYEEAAKIMNEADESFEDIKKDHSWLKKEARLNDSLIEEQEGCIGFTEIFRDTIKRAVAQPSGSFGAIRFHVYN</sequence>
<dbReference type="RefSeq" id="WP_075819286.1">
    <property type="nucleotide sequence ID" value="NZ_CAJUTZ010000009.1"/>
</dbReference>
<dbReference type="AlphaFoldDB" id="A0A1U7NG90"/>
<dbReference type="EMBL" id="MPJW01000122">
    <property type="protein sequence ID" value="OLU39904.1"/>
    <property type="molecule type" value="Genomic_DNA"/>
</dbReference>
<evidence type="ECO:0000313" key="2">
    <source>
        <dbReference type="Proteomes" id="UP000186341"/>
    </source>
</evidence>
<dbReference type="GeneID" id="82202755"/>
<gene>
    <name evidence="1" type="ORF">BO222_05990</name>
</gene>
<name>A0A1U7NG90_9FIRM</name>
<organism evidence="1 2">
    <name type="scientific">Ileibacterium valens</name>
    <dbReference type="NCBI Taxonomy" id="1862668"/>
    <lineage>
        <taxon>Bacteria</taxon>
        <taxon>Bacillati</taxon>
        <taxon>Bacillota</taxon>
        <taxon>Erysipelotrichia</taxon>
        <taxon>Erysipelotrichales</taxon>
        <taxon>Erysipelotrichaceae</taxon>
        <taxon>Ileibacterium</taxon>
    </lineage>
</organism>
<dbReference type="Gene3D" id="1.20.58.80">
    <property type="entry name" value="Phosphotransferase system, lactose/cellobiose-type IIA subunit"/>
    <property type="match status" value="1"/>
</dbReference>
<comment type="caution">
    <text evidence="1">The sequence shown here is derived from an EMBL/GenBank/DDBJ whole genome shotgun (WGS) entry which is preliminary data.</text>
</comment>
<reference evidence="1 2" key="1">
    <citation type="submission" date="2016-11" db="EMBL/GenBank/DDBJ databases">
        <title>Description of two novel members of the family Erysipelotrichaceae: Ileibacterium lipovorans gen. nov., sp. nov. and Dubosiella newyorkensis, gen. nov., sp. nov.</title>
        <authorList>
            <person name="Cox L.M."/>
            <person name="Sohn J."/>
            <person name="Tyrrell K.L."/>
            <person name="Citron D.M."/>
            <person name="Lawson P.A."/>
            <person name="Patel N.B."/>
            <person name="Iizumi T."/>
            <person name="Perez-Perez G.I."/>
            <person name="Goldstein E.J."/>
            <person name="Blaser M.J."/>
        </authorList>
    </citation>
    <scope>NUCLEOTIDE SEQUENCE [LARGE SCALE GENOMIC DNA]</scope>
    <source>
        <strain evidence="1 2">NYU-BL-A3</strain>
    </source>
</reference>
<dbReference type="Proteomes" id="UP000186341">
    <property type="component" value="Unassembled WGS sequence"/>
</dbReference>
<proteinExistence type="predicted"/>
<protein>
    <submittedName>
        <fullName evidence="1">Uncharacterized protein</fullName>
    </submittedName>
</protein>
<accession>A0A1U7NG90</accession>